<dbReference type="GO" id="GO:0016491">
    <property type="term" value="F:oxidoreductase activity"/>
    <property type="evidence" value="ECO:0007669"/>
    <property type="project" value="UniProtKB-KW"/>
</dbReference>
<dbReference type="Proteomes" id="UP000325614">
    <property type="component" value="Chromosome"/>
</dbReference>
<feature type="transmembrane region" description="Helical" evidence="2">
    <location>
        <begin position="12"/>
        <end position="33"/>
    </location>
</feature>
<evidence type="ECO:0000256" key="2">
    <source>
        <dbReference type="SAM" id="Phobius"/>
    </source>
</evidence>
<dbReference type="PANTHER" id="PTHR13847:SF289">
    <property type="entry name" value="GLYCINE OXIDASE"/>
    <property type="match status" value="1"/>
</dbReference>
<reference evidence="4 5" key="1">
    <citation type="submission" date="2019-10" db="EMBL/GenBank/DDBJ databases">
        <title>Isolation, Identification of Microvirga thermotolerans HR1, a novel thermophilic bacterium and Comparative Genomics of the genus Microvirga.</title>
        <authorList>
            <person name="Li J."/>
            <person name="Zhang W."/>
            <person name="Lin M."/>
            <person name="Wang J."/>
        </authorList>
    </citation>
    <scope>NUCLEOTIDE SEQUENCE [LARGE SCALE GENOMIC DNA]</scope>
    <source>
        <strain evidence="4 5">HR1</strain>
    </source>
</reference>
<dbReference type="AlphaFoldDB" id="A0A5P9JVC9"/>
<name>A0A5P9JVC9_9HYPH</name>
<gene>
    <name evidence="4" type="ORF">GDR74_07405</name>
</gene>
<keyword evidence="2" id="KW-0812">Transmembrane</keyword>
<proteinExistence type="predicted"/>
<evidence type="ECO:0000313" key="5">
    <source>
        <dbReference type="Proteomes" id="UP000325614"/>
    </source>
</evidence>
<evidence type="ECO:0000259" key="3">
    <source>
        <dbReference type="Pfam" id="PF01266"/>
    </source>
</evidence>
<dbReference type="EMBL" id="CP045423">
    <property type="protein sequence ID" value="QFU16061.1"/>
    <property type="molecule type" value="Genomic_DNA"/>
</dbReference>
<dbReference type="Gene3D" id="3.50.50.60">
    <property type="entry name" value="FAD/NAD(P)-binding domain"/>
    <property type="match status" value="2"/>
</dbReference>
<keyword evidence="1" id="KW-0560">Oxidoreductase</keyword>
<dbReference type="SUPFAM" id="SSF54373">
    <property type="entry name" value="FAD-linked reductases, C-terminal domain"/>
    <property type="match status" value="1"/>
</dbReference>
<dbReference type="InterPro" id="IPR006076">
    <property type="entry name" value="FAD-dep_OxRdtase"/>
</dbReference>
<dbReference type="Pfam" id="PF01266">
    <property type="entry name" value="DAO"/>
    <property type="match status" value="1"/>
</dbReference>
<feature type="domain" description="FAD dependent oxidoreductase" evidence="3">
    <location>
        <begin position="16"/>
        <end position="406"/>
    </location>
</feature>
<evidence type="ECO:0000313" key="4">
    <source>
        <dbReference type="EMBL" id="QFU16061.1"/>
    </source>
</evidence>
<dbReference type="SUPFAM" id="SSF51905">
    <property type="entry name" value="FAD/NAD(P)-binding domain"/>
    <property type="match status" value="1"/>
</dbReference>
<keyword evidence="2" id="KW-1133">Transmembrane helix</keyword>
<dbReference type="Gene3D" id="3.30.9.10">
    <property type="entry name" value="D-Amino Acid Oxidase, subunit A, domain 2"/>
    <property type="match status" value="1"/>
</dbReference>
<organism evidence="4 5">
    <name type="scientific">Microvirga thermotolerans</name>
    <dbReference type="NCBI Taxonomy" id="2651334"/>
    <lineage>
        <taxon>Bacteria</taxon>
        <taxon>Pseudomonadati</taxon>
        <taxon>Pseudomonadota</taxon>
        <taxon>Alphaproteobacteria</taxon>
        <taxon>Hyphomicrobiales</taxon>
        <taxon>Methylobacteriaceae</taxon>
        <taxon>Microvirga</taxon>
    </lineage>
</organism>
<sequence>MISLEQHSKDRGGAAVAVVGAGIVGCATALALASEGHRVTVFDPDAPGAGTSSGNAGAIVTGSVTPTATPAVLKALPSYLLDRSSPAVLRLRHAPKALPWLLRFIRAGMPAEVNRIAAALSPLVSRSLEAHRALAALAGADGLITQEGWLKVYASEAEFAGSALDRRLMDRHGVNYRILSRKEVTDLEPNLDPALCAIGFHQPESGFVRFPQGLAQAYLDAAVRRGARHLRQKVRGAARRSGGVTVHAEGGAKDFDRLVICAGAWSAPLARTLGDRVSLDTERGYHIGFGPGTASLMRGPVVFPALSMVLTPMHDGIRLVSGDELAGLNAPPDYRRIRALIPRAHRALPALREAAPATEWMGFRPSTPDSLPVIGPSAHGGEVIYAFGHGHLGLTLAAITARMVADTIAGRPAAFDPAPYLAARF</sequence>
<dbReference type="KEGG" id="mico:GDR74_07405"/>
<dbReference type="PANTHER" id="PTHR13847">
    <property type="entry name" value="SARCOSINE DEHYDROGENASE-RELATED"/>
    <property type="match status" value="1"/>
</dbReference>
<keyword evidence="5" id="KW-1185">Reference proteome</keyword>
<protein>
    <submittedName>
        <fullName evidence="4">FAD-dependent oxidoreductase</fullName>
    </submittedName>
</protein>
<dbReference type="GO" id="GO:0005737">
    <property type="term" value="C:cytoplasm"/>
    <property type="evidence" value="ECO:0007669"/>
    <property type="project" value="TreeGrafter"/>
</dbReference>
<accession>A0A5P9JVC9</accession>
<keyword evidence="2" id="KW-0472">Membrane</keyword>
<dbReference type="InterPro" id="IPR036188">
    <property type="entry name" value="FAD/NAD-bd_sf"/>
</dbReference>
<evidence type="ECO:0000256" key="1">
    <source>
        <dbReference type="ARBA" id="ARBA00023002"/>
    </source>
</evidence>